<accession>A0ACB9NY82</accession>
<comment type="caution">
    <text evidence="1">The sequence shown here is derived from an EMBL/GenBank/DDBJ whole genome shotgun (WGS) entry which is preliminary data.</text>
</comment>
<name>A0ACB9NY82_9MYRT</name>
<dbReference type="Proteomes" id="UP001057402">
    <property type="component" value="Chromosome 7"/>
</dbReference>
<protein>
    <submittedName>
        <fullName evidence="1">Uncharacterized protein</fullName>
    </submittedName>
</protein>
<gene>
    <name evidence="1" type="ORF">MLD38_026391</name>
</gene>
<evidence type="ECO:0000313" key="2">
    <source>
        <dbReference type="Proteomes" id="UP001057402"/>
    </source>
</evidence>
<sequence length="66" mass="7270">MRALEAIECGLLEAQRNRKRKKYMKGAPGTFVETNYEPATSEDGPREGTVNHEESGACEGEAKVVE</sequence>
<dbReference type="EMBL" id="CM042886">
    <property type="protein sequence ID" value="KAI4341698.1"/>
    <property type="molecule type" value="Genomic_DNA"/>
</dbReference>
<evidence type="ECO:0000313" key="1">
    <source>
        <dbReference type="EMBL" id="KAI4341698.1"/>
    </source>
</evidence>
<organism evidence="1 2">
    <name type="scientific">Melastoma candidum</name>
    <dbReference type="NCBI Taxonomy" id="119954"/>
    <lineage>
        <taxon>Eukaryota</taxon>
        <taxon>Viridiplantae</taxon>
        <taxon>Streptophyta</taxon>
        <taxon>Embryophyta</taxon>
        <taxon>Tracheophyta</taxon>
        <taxon>Spermatophyta</taxon>
        <taxon>Magnoliopsida</taxon>
        <taxon>eudicotyledons</taxon>
        <taxon>Gunneridae</taxon>
        <taxon>Pentapetalae</taxon>
        <taxon>rosids</taxon>
        <taxon>malvids</taxon>
        <taxon>Myrtales</taxon>
        <taxon>Melastomataceae</taxon>
        <taxon>Melastomatoideae</taxon>
        <taxon>Melastomateae</taxon>
        <taxon>Melastoma</taxon>
    </lineage>
</organism>
<reference evidence="2" key="1">
    <citation type="journal article" date="2023" name="Front. Plant Sci.">
        <title>Chromosomal-level genome assembly of Melastoma candidum provides insights into trichome evolution.</title>
        <authorList>
            <person name="Zhong Y."/>
            <person name="Wu W."/>
            <person name="Sun C."/>
            <person name="Zou P."/>
            <person name="Liu Y."/>
            <person name="Dai S."/>
            <person name="Zhou R."/>
        </authorList>
    </citation>
    <scope>NUCLEOTIDE SEQUENCE [LARGE SCALE GENOMIC DNA]</scope>
</reference>
<proteinExistence type="predicted"/>
<keyword evidence="2" id="KW-1185">Reference proteome</keyword>